<dbReference type="InterPro" id="IPR006195">
    <property type="entry name" value="aa-tRNA-synth_II"/>
</dbReference>
<dbReference type="Pfam" id="PF00587">
    <property type="entry name" value="tRNA-synt_2b"/>
    <property type="match status" value="1"/>
</dbReference>
<evidence type="ECO:0000256" key="2">
    <source>
        <dbReference type="ARBA" id="ARBA00022598"/>
    </source>
</evidence>
<dbReference type="InterPro" id="IPR045864">
    <property type="entry name" value="aa-tRNA-synth_II/BPL/LPL"/>
</dbReference>
<protein>
    <recommendedName>
        <fullName evidence="1">serine--tRNA ligase</fullName>
        <ecNumber evidence="1">6.1.1.11</ecNumber>
    </recommendedName>
    <alternativeName>
        <fullName evidence="6">Seryl-tRNA synthetase</fullName>
    </alternativeName>
    <alternativeName>
        <fullName evidence="7">Seryl-tRNA(Ser) synthetase</fullName>
    </alternativeName>
</protein>
<dbReference type="SUPFAM" id="SSF55681">
    <property type="entry name" value="Class II aaRS and biotin synthetases"/>
    <property type="match status" value="1"/>
</dbReference>
<dbReference type="PRINTS" id="PR00981">
    <property type="entry name" value="TRNASYNTHSER"/>
</dbReference>
<organism evidence="10 11">
    <name type="scientific">Stereocaulon virgatum</name>
    <dbReference type="NCBI Taxonomy" id="373712"/>
    <lineage>
        <taxon>Eukaryota</taxon>
        <taxon>Fungi</taxon>
        <taxon>Dikarya</taxon>
        <taxon>Ascomycota</taxon>
        <taxon>Pezizomycotina</taxon>
        <taxon>Lecanoromycetes</taxon>
        <taxon>OSLEUM clade</taxon>
        <taxon>Lecanoromycetidae</taxon>
        <taxon>Lecanorales</taxon>
        <taxon>Lecanorineae</taxon>
        <taxon>Stereocaulaceae</taxon>
        <taxon>Stereocaulon</taxon>
    </lineage>
</organism>
<dbReference type="Gene3D" id="3.30.930.10">
    <property type="entry name" value="Bira Bifunctional Protein, Domain 2"/>
    <property type="match status" value="1"/>
</dbReference>
<evidence type="ECO:0000256" key="4">
    <source>
        <dbReference type="ARBA" id="ARBA00022840"/>
    </source>
</evidence>
<evidence type="ECO:0000256" key="5">
    <source>
        <dbReference type="ARBA" id="ARBA00023146"/>
    </source>
</evidence>
<dbReference type="InterPro" id="IPR042103">
    <property type="entry name" value="SerRS_1_N_sf"/>
</dbReference>
<evidence type="ECO:0000256" key="8">
    <source>
        <dbReference type="SAM" id="MobiDB-lite"/>
    </source>
</evidence>
<feature type="region of interest" description="Disordered" evidence="8">
    <location>
        <begin position="101"/>
        <end position="123"/>
    </location>
</feature>
<evidence type="ECO:0000259" key="9">
    <source>
        <dbReference type="PROSITE" id="PS50862"/>
    </source>
</evidence>
<evidence type="ECO:0000313" key="10">
    <source>
        <dbReference type="EMBL" id="KAL2042527.1"/>
    </source>
</evidence>
<comment type="caution">
    <text evidence="10">The sequence shown here is derived from an EMBL/GenBank/DDBJ whole genome shotgun (WGS) entry which is preliminary data.</text>
</comment>
<dbReference type="NCBIfam" id="TIGR00414">
    <property type="entry name" value="serS"/>
    <property type="match status" value="1"/>
</dbReference>
<dbReference type="SUPFAM" id="SSF46589">
    <property type="entry name" value="tRNA-binding arm"/>
    <property type="match status" value="1"/>
</dbReference>
<dbReference type="InterPro" id="IPR015866">
    <property type="entry name" value="Ser-tRNA-synth_1_N"/>
</dbReference>
<reference evidence="10 11" key="1">
    <citation type="submission" date="2024-09" db="EMBL/GenBank/DDBJ databases">
        <title>Rethinking Asexuality: The Enigmatic Case of Functional Sexual Genes in Lepraria (Stereocaulaceae).</title>
        <authorList>
            <person name="Doellman M."/>
            <person name="Sun Y."/>
            <person name="Barcenas-Pena A."/>
            <person name="Lumbsch H.T."/>
            <person name="Grewe F."/>
        </authorList>
    </citation>
    <scope>NUCLEOTIDE SEQUENCE [LARGE SCALE GENOMIC DNA]</scope>
    <source>
        <strain evidence="10 11">Mercado 3170</strain>
    </source>
</reference>
<keyword evidence="5" id="KW-0030">Aminoacyl-tRNA synthetase</keyword>
<keyword evidence="3" id="KW-0547">Nucleotide-binding</keyword>
<name>A0ABR4ADB4_9LECA</name>
<dbReference type="Gene3D" id="1.10.287.40">
    <property type="entry name" value="Serine-tRNA synthetase, tRNA binding domain"/>
    <property type="match status" value="1"/>
</dbReference>
<dbReference type="PROSITE" id="PS50862">
    <property type="entry name" value="AA_TRNA_LIGASE_II"/>
    <property type="match status" value="1"/>
</dbReference>
<feature type="domain" description="Aminoacyl-transfer RNA synthetases class-II family profile" evidence="9">
    <location>
        <begin position="178"/>
        <end position="468"/>
    </location>
</feature>
<dbReference type="Pfam" id="PF02403">
    <property type="entry name" value="Seryl_tRNA_N"/>
    <property type="match status" value="1"/>
</dbReference>
<dbReference type="PANTHER" id="PTHR11778">
    <property type="entry name" value="SERYL-TRNA SYNTHETASE"/>
    <property type="match status" value="1"/>
</dbReference>
<dbReference type="PIRSF" id="PIRSF001529">
    <property type="entry name" value="Ser-tRNA-synth_IIa"/>
    <property type="match status" value="1"/>
</dbReference>
<gene>
    <name evidence="10" type="ORF">N7G274_005021</name>
</gene>
<evidence type="ECO:0000313" key="11">
    <source>
        <dbReference type="Proteomes" id="UP001590950"/>
    </source>
</evidence>
<evidence type="ECO:0000256" key="6">
    <source>
        <dbReference type="ARBA" id="ARBA00031113"/>
    </source>
</evidence>
<evidence type="ECO:0000256" key="3">
    <source>
        <dbReference type="ARBA" id="ARBA00022741"/>
    </source>
</evidence>
<dbReference type="Proteomes" id="UP001590950">
    <property type="component" value="Unassembled WGS sequence"/>
</dbReference>
<proteinExistence type="predicted"/>
<sequence>MKLFSMTLRQALIVNRQCCRQFSTSRIRQSENLPSIAPKSFIDTKPIWQDPELYSKNCRERNYNSQSDIPTKIAQLHEEWLQEVRALRGYSERRNAIQKQLSRAHTHGLEEEKTKLSQEARKLERDLAPLEERETWLREEKERLAAELPNLTSHETPRASQPKGIGSINEPPAHELSDSRNHVHIGKVLNLLDFQRAATTSGRGWYFLKNEAALLEQALVQYALKIAMEHGFTIVTPPSIAYSHIASACGFRPRDPSTQIYNIAHVKEDQDRDSPILSLSGTAEIPLAGMEANQILNAADLPLKVVGPSRCYRAEAGAYGQESKGLYRVHEFTKVEMFAWTVPGAEMDAFNSILSVQKTILQTLGLHCRILEMPSSDLGHSAYRKVDIEAYFPSRCQRNDGWGEVTSASICTDYQSRRLNTRVENPMGSTKKTSFPYTVNGTAVAVPRVLAAILENGWDEKDECVRIPTVLWPWMNGMQTIDKRKR</sequence>
<evidence type="ECO:0000256" key="7">
    <source>
        <dbReference type="ARBA" id="ARBA00034892"/>
    </source>
</evidence>
<evidence type="ECO:0000256" key="1">
    <source>
        <dbReference type="ARBA" id="ARBA00012840"/>
    </source>
</evidence>
<dbReference type="InterPro" id="IPR002317">
    <property type="entry name" value="Ser-tRNA-ligase_type_1"/>
</dbReference>
<keyword evidence="11" id="KW-1185">Reference proteome</keyword>
<accession>A0ABR4ADB4</accession>
<dbReference type="EMBL" id="JBEFKJ010000014">
    <property type="protein sequence ID" value="KAL2042527.1"/>
    <property type="molecule type" value="Genomic_DNA"/>
</dbReference>
<dbReference type="InterPro" id="IPR002314">
    <property type="entry name" value="aa-tRNA-synt_IIb"/>
</dbReference>
<dbReference type="EC" id="6.1.1.11" evidence="1"/>
<keyword evidence="2" id="KW-0436">Ligase</keyword>
<keyword evidence="4" id="KW-0067">ATP-binding</keyword>
<feature type="compositionally biased region" description="Basic and acidic residues" evidence="8">
    <location>
        <begin position="107"/>
        <end position="123"/>
    </location>
</feature>
<dbReference type="InterPro" id="IPR010978">
    <property type="entry name" value="tRNA-bd_arm"/>
</dbReference>